<evidence type="ECO:0000256" key="8">
    <source>
        <dbReference type="SAM" id="MobiDB-lite"/>
    </source>
</evidence>
<dbReference type="SMART" id="SM00184">
    <property type="entry name" value="RING"/>
    <property type="match status" value="1"/>
</dbReference>
<organism evidence="11 12">
    <name type="scientific">Capronia coronata CBS 617.96</name>
    <dbReference type="NCBI Taxonomy" id="1182541"/>
    <lineage>
        <taxon>Eukaryota</taxon>
        <taxon>Fungi</taxon>
        <taxon>Dikarya</taxon>
        <taxon>Ascomycota</taxon>
        <taxon>Pezizomycotina</taxon>
        <taxon>Eurotiomycetes</taxon>
        <taxon>Chaetothyriomycetidae</taxon>
        <taxon>Chaetothyriales</taxon>
        <taxon>Herpotrichiellaceae</taxon>
        <taxon>Capronia</taxon>
    </lineage>
</organism>
<name>W9YPS5_9EURO</name>
<protein>
    <recommendedName>
        <fullName evidence="7">Protein AF-9 homolog</fullName>
    </recommendedName>
</protein>
<keyword evidence="7" id="KW-0175">Coiled coil</keyword>
<dbReference type="InterPro" id="IPR013083">
    <property type="entry name" value="Znf_RING/FYVE/PHD"/>
</dbReference>
<dbReference type="GO" id="GO:0006355">
    <property type="term" value="P:regulation of DNA-templated transcription"/>
    <property type="evidence" value="ECO:0007669"/>
    <property type="project" value="InterPro"/>
</dbReference>
<dbReference type="InterPro" id="IPR038704">
    <property type="entry name" value="YEAST_sf"/>
</dbReference>
<keyword evidence="7" id="KW-0963">Cytoplasm</keyword>
<dbReference type="GO" id="GO:0005737">
    <property type="term" value="C:cytoplasm"/>
    <property type="evidence" value="ECO:0007669"/>
    <property type="project" value="UniProtKB-SubCell"/>
</dbReference>
<evidence type="ECO:0000259" key="10">
    <source>
        <dbReference type="PROSITE" id="PS51037"/>
    </source>
</evidence>
<dbReference type="OrthoDB" id="1630758at2759"/>
<keyword evidence="7" id="KW-0234">DNA repair</keyword>
<dbReference type="GeneID" id="19154930"/>
<keyword evidence="4 6" id="KW-0539">Nucleus</keyword>
<dbReference type="GO" id="GO:0006281">
    <property type="term" value="P:DNA repair"/>
    <property type="evidence" value="ECO:0007669"/>
    <property type="project" value="UniProtKB-UniRule"/>
</dbReference>
<dbReference type="SUPFAM" id="SSF57850">
    <property type="entry name" value="RING/U-box"/>
    <property type="match status" value="1"/>
</dbReference>
<keyword evidence="12" id="KW-1185">Reference proteome</keyword>
<dbReference type="RefSeq" id="XP_007719131.1">
    <property type="nucleotide sequence ID" value="XM_007720941.1"/>
</dbReference>
<dbReference type="HOGENOM" id="CLU_069176_0_0_1"/>
<dbReference type="eggNOG" id="ENOG502S7YC">
    <property type="taxonomic scope" value="Eukaryota"/>
</dbReference>
<evidence type="ECO:0000259" key="9">
    <source>
        <dbReference type="PROSITE" id="PS50089"/>
    </source>
</evidence>
<feature type="region of interest" description="Disordered" evidence="8">
    <location>
        <begin position="250"/>
        <end position="297"/>
    </location>
</feature>
<dbReference type="Pfam" id="PF03366">
    <property type="entry name" value="YEATS"/>
    <property type="match status" value="1"/>
</dbReference>
<evidence type="ECO:0000313" key="12">
    <source>
        <dbReference type="Proteomes" id="UP000019484"/>
    </source>
</evidence>
<reference evidence="11 12" key="1">
    <citation type="submission" date="2013-03" db="EMBL/GenBank/DDBJ databases">
        <title>The Genome Sequence of Capronia coronata CBS 617.96.</title>
        <authorList>
            <consortium name="The Broad Institute Genomics Platform"/>
            <person name="Cuomo C."/>
            <person name="de Hoog S."/>
            <person name="Gorbushina A."/>
            <person name="Walker B."/>
            <person name="Young S.K."/>
            <person name="Zeng Q."/>
            <person name="Gargeya S."/>
            <person name="Fitzgerald M."/>
            <person name="Haas B."/>
            <person name="Abouelleil A."/>
            <person name="Allen A.W."/>
            <person name="Alvarado L."/>
            <person name="Arachchi H.M."/>
            <person name="Berlin A.M."/>
            <person name="Chapman S.B."/>
            <person name="Gainer-Dewar J."/>
            <person name="Goldberg J."/>
            <person name="Griggs A."/>
            <person name="Gujja S."/>
            <person name="Hansen M."/>
            <person name="Howarth C."/>
            <person name="Imamovic A."/>
            <person name="Ireland A."/>
            <person name="Larimer J."/>
            <person name="McCowan C."/>
            <person name="Murphy C."/>
            <person name="Pearson M."/>
            <person name="Poon T.W."/>
            <person name="Priest M."/>
            <person name="Roberts A."/>
            <person name="Saif S."/>
            <person name="Shea T."/>
            <person name="Sisk P."/>
            <person name="Sykes S."/>
            <person name="Wortman J."/>
            <person name="Nusbaum C."/>
            <person name="Birren B."/>
        </authorList>
    </citation>
    <scope>NUCLEOTIDE SEQUENCE [LARGE SCALE GENOMIC DNA]</scope>
    <source>
        <strain evidence="11 12">CBS 617.96</strain>
    </source>
</reference>
<comment type="caution">
    <text evidence="11">The sequence shown here is derived from an EMBL/GenBank/DDBJ whole genome shotgun (WGS) entry which is preliminary data.</text>
</comment>
<evidence type="ECO:0000256" key="1">
    <source>
        <dbReference type="ARBA" id="ARBA00022723"/>
    </source>
</evidence>
<dbReference type="Proteomes" id="UP000019484">
    <property type="component" value="Unassembled WGS sequence"/>
</dbReference>
<comment type="subunit">
    <text evidence="7">Component of the SWR1 chromatin-remodeling complex and of the NuA4 histone acetyltransferase complex.</text>
</comment>
<dbReference type="AlphaFoldDB" id="W9YPS5"/>
<feature type="compositionally biased region" description="Acidic residues" evidence="8">
    <location>
        <begin position="285"/>
        <end position="297"/>
    </location>
</feature>
<dbReference type="PROSITE" id="PS51037">
    <property type="entry name" value="YEATS"/>
    <property type="match status" value="1"/>
</dbReference>
<dbReference type="STRING" id="1182541.W9YPS5"/>
<dbReference type="GO" id="GO:0006325">
    <property type="term" value="P:chromatin organization"/>
    <property type="evidence" value="ECO:0007669"/>
    <property type="project" value="UniProtKB-KW"/>
</dbReference>
<feature type="compositionally biased region" description="Basic and acidic residues" evidence="8">
    <location>
        <begin position="257"/>
        <end position="284"/>
    </location>
</feature>
<keyword evidence="7" id="KW-0156">Chromatin regulator</keyword>
<keyword evidence="1" id="KW-0479">Metal-binding</keyword>
<dbReference type="PROSITE" id="PS00518">
    <property type="entry name" value="ZF_RING_1"/>
    <property type="match status" value="1"/>
</dbReference>
<keyword evidence="7" id="KW-0227">DNA damage</keyword>
<comment type="similarity">
    <text evidence="7">Belongs to the YAF9 family.</text>
</comment>
<dbReference type="Gene3D" id="3.30.40.10">
    <property type="entry name" value="Zinc/RING finger domain, C3HC4 (zinc finger)"/>
    <property type="match status" value="1"/>
</dbReference>
<dbReference type="InterPro" id="IPR001841">
    <property type="entry name" value="Znf_RING"/>
</dbReference>
<dbReference type="PROSITE" id="PS50089">
    <property type="entry name" value="ZF_RING_2"/>
    <property type="match status" value="1"/>
</dbReference>
<comment type="subcellular location">
    <subcellularLocation>
        <location evidence="7">Nucleus</location>
    </subcellularLocation>
    <subcellularLocation>
        <location evidence="7">Cytoplasm</location>
    </subcellularLocation>
</comment>
<dbReference type="InterPro" id="IPR049440">
    <property type="entry name" value="TRAF3/5_RING"/>
</dbReference>
<feature type="domain" description="YEATS" evidence="10">
    <location>
        <begin position="116"/>
        <end position="297"/>
    </location>
</feature>
<gene>
    <name evidence="7" type="primary">YAF9</name>
    <name evidence="11" type="ORF">A1O1_00020</name>
</gene>
<dbReference type="PANTHER" id="PTHR23195">
    <property type="entry name" value="YEATS DOMAIN"/>
    <property type="match status" value="1"/>
</dbReference>
<dbReference type="InterPro" id="IPR017907">
    <property type="entry name" value="Znf_RING_CS"/>
</dbReference>
<dbReference type="Gene3D" id="2.60.40.1970">
    <property type="entry name" value="YEATS domain"/>
    <property type="match status" value="1"/>
</dbReference>
<keyword evidence="7" id="KW-0010">Activator</keyword>
<keyword evidence="7" id="KW-0804">Transcription</keyword>
<feature type="domain" description="RING-type" evidence="9">
    <location>
        <begin position="29"/>
        <end position="90"/>
    </location>
</feature>
<accession>W9YPS5</accession>
<evidence type="ECO:0000256" key="5">
    <source>
        <dbReference type="PROSITE-ProRule" id="PRU00175"/>
    </source>
</evidence>
<evidence type="ECO:0000256" key="3">
    <source>
        <dbReference type="ARBA" id="ARBA00022833"/>
    </source>
</evidence>
<keyword evidence="2 5" id="KW-0863">Zinc-finger</keyword>
<comment type="function">
    <text evidence="7">Component of the SWR1 complex which mediates the ATP-dependent exchange of histone H2A for an H2A variant leading to transcriptional regulation of selected genes by chromatin remodeling. Component of the NuA4 histone acetyltransferase complex which is involved in transcriptional activation of selected genes principally by acetylation of nucleosomal histones H4 and H2A. The NuA4 complex is also involved in DNA repair. Yaf9 may also be required for viability in conditions in which the structural integrity of the spindle is compromised.</text>
</comment>
<evidence type="ECO:0000256" key="4">
    <source>
        <dbReference type="ARBA" id="ARBA00023242"/>
    </source>
</evidence>
<dbReference type="EMBL" id="AMWN01000001">
    <property type="protein sequence ID" value="EXJ94902.1"/>
    <property type="molecule type" value="Genomic_DNA"/>
</dbReference>
<evidence type="ECO:0000256" key="7">
    <source>
        <dbReference type="RuleBase" id="RU367117"/>
    </source>
</evidence>
<dbReference type="Pfam" id="PF21363">
    <property type="entry name" value="TRAF3_RING"/>
    <property type="match status" value="1"/>
</dbReference>
<keyword evidence="3" id="KW-0862">Zinc</keyword>
<evidence type="ECO:0000313" key="11">
    <source>
        <dbReference type="EMBL" id="EXJ94902.1"/>
    </source>
</evidence>
<dbReference type="GO" id="GO:0000812">
    <property type="term" value="C:Swr1 complex"/>
    <property type="evidence" value="ECO:0007669"/>
    <property type="project" value="UniProtKB-UniRule"/>
</dbReference>
<evidence type="ECO:0000256" key="2">
    <source>
        <dbReference type="ARBA" id="ARBA00022771"/>
    </source>
</evidence>
<evidence type="ECO:0000256" key="6">
    <source>
        <dbReference type="PROSITE-ProRule" id="PRU00376"/>
    </source>
</evidence>
<proteinExistence type="inferred from homology"/>
<sequence length="297" mass="33849">MSPGDEKTPNIDVTSPPQDEEDIDLDDLCAICHLLLYRPVRTRCGHTLCESCMAHWADVLITSQMTTVGLDDRAVVLLPNEIETRCPLCRTPTTATLDPDRETALQRQYLAAYQARETESRTAQEDDFGESIETLTVYIGNEHSLVRTEGESHNKHHWKFFVRPSRTDFIEEVQIFLHPTFRNPRVIVQYPPYEIRRLGWGYFTILANVILKAGYSWVSADAEDTPDGGRKGKLPLEWTLDFNGRGSQGRLRLKVKKEKEGQQAEDEVQHEQVRRLGARQRDTDPDWVDPDEAGAGS</sequence>
<dbReference type="InterPro" id="IPR055129">
    <property type="entry name" value="YEATS_dom"/>
</dbReference>
<dbReference type="GO" id="GO:0008270">
    <property type="term" value="F:zinc ion binding"/>
    <property type="evidence" value="ECO:0007669"/>
    <property type="project" value="UniProtKB-KW"/>
</dbReference>
<comment type="domain">
    <text evidence="7">The coiled-coil domain is required for assembly into the NuA4 complex.</text>
</comment>
<dbReference type="InterPro" id="IPR005033">
    <property type="entry name" value="YEATS"/>
</dbReference>
<keyword evidence="7" id="KW-0805">Transcription regulation</keyword>